<name>Q4SZT2_TETNG</name>
<dbReference type="KEGG" id="tng:GSTEN00009693G001"/>
<reference evidence="1" key="1">
    <citation type="journal article" date="2004" name="Nature">
        <title>Genome duplication in the teleost fish Tetraodon nigroviridis reveals the early vertebrate proto-karyotype.</title>
        <authorList>
            <person name="Jaillon O."/>
            <person name="Aury J.-M."/>
            <person name="Brunet F."/>
            <person name="Petit J.-L."/>
            <person name="Stange-Thomann N."/>
            <person name="Mauceli E."/>
            <person name="Bouneau L."/>
            <person name="Fischer C."/>
            <person name="Ozouf-Costaz C."/>
            <person name="Bernot A."/>
            <person name="Nicaud S."/>
            <person name="Jaffe D."/>
            <person name="Fisher S."/>
            <person name="Lutfalla G."/>
            <person name="Dossat C."/>
            <person name="Segurens B."/>
            <person name="Dasilva C."/>
            <person name="Salanoubat M."/>
            <person name="Levy M."/>
            <person name="Boudet N."/>
            <person name="Castellano S."/>
            <person name="Anthouard V."/>
            <person name="Jubin C."/>
            <person name="Castelli V."/>
            <person name="Katinka M."/>
            <person name="Vacherie B."/>
            <person name="Biemont C."/>
            <person name="Skalli Z."/>
            <person name="Cattolico L."/>
            <person name="Poulain J."/>
            <person name="De Berardinis V."/>
            <person name="Cruaud C."/>
            <person name="Duprat S."/>
            <person name="Brottier P."/>
            <person name="Coutanceau J.-P."/>
            <person name="Gouzy J."/>
            <person name="Parra G."/>
            <person name="Lardier G."/>
            <person name="Chapple C."/>
            <person name="McKernan K.J."/>
            <person name="McEwan P."/>
            <person name="Bosak S."/>
            <person name="Kellis M."/>
            <person name="Volff J.-N."/>
            <person name="Guigo R."/>
            <person name="Zody M.C."/>
            <person name="Mesirov J."/>
            <person name="Lindblad-Toh K."/>
            <person name="Birren B."/>
            <person name="Nusbaum C."/>
            <person name="Kahn D."/>
            <person name="Robinson-Rechavi M."/>
            <person name="Laudet V."/>
            <person name="Schachter V."/>
            <person name="Quetier F."/>
            <person name="Saurin W."/>
            <person name="Scarpelli C."/>
            <person name="Wincker P."/>
            <person name="Lander E.S."/>
            <person name="Weissenbach J."/>
            <person name="Roest Crollius H."/>
        </authorList>
    </citation>
    <scope>NUCLEOTIDE SEQUENCE [LARGE SCALE GENOMIC DNA]</scope>
</reference>
<dbReference type="EMBL" id="CAAE01011499">
    <property type="protein sequence ID" value="CAF93850.1"/>
    <property type="molecule type" value="Genomic_DNA"/>
</dbReference>
<proteinExistence type="predicted"/>
<organism evidence="1">
    <name type="scientific">Tetraodon nigroviridis</name>
    <name type="common">Spotted green pufferfish</name>
    <name type="synonym">Chelonodon nigroviridis</name>
    <dbReference type="NCBI Taxonomy" id="99883"/>
    <lineage>
        <taxon>Eukaryota</taxon>
        <taxon>Metazoa</taxon>
        <taxon>Chordata</taxon>
        <taxon>Craniata</taxon>
        <taxon>Vertebrata</taxon>
        <taxon>Euteleostomi</taxon>
        <taxon>Actinopterygii</taxon>
        <taxon>Neopterygii</taxon>
        <taxon>Teleostei</taxon>
        <taxon>Neoteleostei</taxon>
        <taxon>Acanthomorphata</taxon>
        <taxon>Eupercaria</taxon>
        <taxon>Tetraodontiformes</taxon>
        <taxon>Tetradontoidea</taxon>
        <taxon>Tetraodontidae</taxon>
        <taxon>Tetraodon</taxon>
    </lineage>
</organism>
<dbReference type="AlphaFoldDB" id="Q4SZT2"/>
<sequence length="82" mass="9215">MHILHAGPPKQQATVGLTIPSAAREDLINDWSELLCHRWGRSPPQAVIFIPFVLTLEQKVIYKGLSSHEVSPSPFHLFSWAD</sequence>
<comment type="caution">
    <text evidence="1">The sequence shown here is derived from an EMBL/GenBank/DDBJ whole genome shotgun (WGS) entry which is preliminary data.</text>
</comment>
<protein>
    <submittedName>
        <fullName evidence="1">(spotted green pufferfish) hypothetical protein</fullName>
    </submittedName>
</protein>
<evidence type="ECO:0000313" key="1">
    <source>
        <dbReference type="EMBL" id="CAF93850.1"/>
    </source>
</evidence>
<gene>
    <name evidence="1" type="ORF">GSTENG00009693001</name>
</gene>
<reference evidence="1" key="2">
    <citation type="submission" date="2004-02" db="EMBL/GenBank/DDBJ databases">
        <authorList>
            <consortium name="Genoscope"/>
            <consortium name="Whitehead Institute Centre for Genome Research"/>
        </authorList>
    </citation>
    <scope>NUCLEOTIDE SEQUENCE</scope>
</reference>
<accession>Q4SZT2</accession>